<dbReference type="OrthoDB" id="3694387at2759"/>
<dbReference type="EMBL" id="KZ678130">
    <property type="protein sequence ID" value="PSN72548.1"/>
    <property type="molecule type" value="Genomic_DNA"/>
</dbReference>
<evidence type="ECO:0000313" key="3">
    <source>
        <dbReference type="Proteomes" id="UP000240883"/>
    </source>
</evidence>
<reference evidence="2 3" key="1">
    <citation type="journal article" date="2018" name="Front. Microbiol.">
        <title>Genome-Wide Analysis of Corynespora cassiicola Leaf Fall Disease Putative Effectors.</title>
        <authorList>
            <person name="Lopez D."/>
            <person name="Ribeiro S."/>
            <person name="Label P."/>
            <person name="Fumanal B."/>
            <person name="Venisse J.S."/>
            <person name="Kohler A."/>
            <person name="de Oliveira R.R."/>
            <person name="Labutti K."/>
            <person name="Lipzen A."/>
            <person name="Lail K."/>
            <person name="Bauer D."/>
            <person name="Ohm R.A."/>
            <person name="Barry K.W."/>
            <person name="Spatafora J."/>
            <person name="Grigoriev I.V."/>
            <person name="Martin F.M."/>
            <person name="Pujade-Renaud V."/>
        </authorList>
    </citation>
    <scope>NUCLEOTIDE SEQUENCE [LARGE SCALE GENOMIC DNA]</scope>
    <source>
        <strain evidence="2 3">Philippines</strain>
    </source>
</reference>
<keyword evidence="3" id="KW-1185">Reference proteome</keyword>
<dbReference type="Proteomes" id="UP000240883">
    <property type="component" value="Unassembled WGS sequence"/>
</dbReference>
<feature type="region of interest" description="Disordered" evidence="1">
    <location>
        <begin position="39"/>
        <end position="84"/>
    </location>
</feature>
<name>A0A2T2P5E5_CORCC</name>
<gene>
    <name evidence="2" type="ORF">BS50DRAFT_584071</name>
</gene>
<dbReference type="AlphaFoldDB" id="A0A2T2P5E5"/>
<sequence>MPSDDKESWPALASFNHPQDVKHCLSDLTTWTFADVARSAPQTLNKKSRKSSTTTPKSSDATDETAGISSKNHHPASIESDRQRRQSVLFNSSPVDVGPLNLAHLAPAILNLPTTTFPGLVNSELLDQFKVQPHPNSAVAYSVLTVRRLPYLSHYEIIAETLVYHSPWKVFRFLDMPPELRNNVYDHWISQWEEGVDLRLDIHRHHGVRKQLAPNPCWMPSLCRANVQISQETFPIFLRRANVIAKDAIDLKWLHGILSGFEGPKLSPAVLGVSQKGAYHYLRSLSLPHFFAGLRSPTEHRKLELGLLDRCKFITQLVVGLNTTTLTRPVLQHQGFQLRELRTLNDILDAQGIPHIFLLRHLKHVTLDCVDEEFVYRNCNGEPLSALVSVGLWLHEGFRFRLRDHVMVDMRVREGRFREDGEGLPTDFPPMDEPATISKLPELERAVERHWKFFEDWETWSRIQLTSDITASASSADVAGSNGLDKDNL</sequence>
<evidence type="ECO:0000313" key="2">
    <source>
        <dbReference type="EMBL" id="PSN72548.1"/>
    </source>
</evidence>
<evidence type="ECO:0000256" key="1">
    <source>
        <dbReference type="SAM" id="MobiDB-lite"/>
    </source>
</evidence>
<proteinExistence type="predicted"/>
<protein>
    <submittedName>
        <fullName evidence="2">Uncharacterized protein</fullName>
    </submittedName>
</protein>
<accession>A0A2T2P5E5</accession>
<organism evidence="2 3">
    <name type="scientific">Corynespora cassiicola Philippines</name>
    <dbReference type="NCBI Taxonomy" id="1448308"/>
    <lineage>
        <taxon>Eukaryota</taxon>
        <taxon>Fungi</taxon>
        <taxon>Dikarya</taxon>
        <taxon>Ascomycota</taxon>
        <taxon>Pezizomycotina</taxon>
        <taxon>Dothideomycetes</taxon>
        <taxon>Pleosporomycetidae</taxon>
        <taxon>Pleosporales</taxon>
        <taxon>Corynesporascaceae</taxon>
        <taxon>Corynespora</taxon>
    </lineage>
</organism>